<evidence type="ECO:0000259" key="1">
    <source>
        <dbReference type="Pfam" id="PF21834"/>
    </source>
</evidence>
<reference evidence="2 3" key="1">
    <citation type="submission" date="2020-06" db="EMBL/GenBank/DDBJ databases">
        <title>Global-level population genomics: horizontal gene transfer, symbiosis and evolution in Rhizobia.</title>
        <authorList>
            <person name="Gai Y."/>
        </authorList>
    </citation>
    <scope>NUCLEOTIDE SEQUENCE [LARGE SCALE GENOMIC DNA]</scope>
    <source>
        <strain evidence="2 3">PLR6_1b</strain>
    </source>
</reference>
<dbReference type="EMBL" id="JABTXI010000005">
    <property type="protein sequence ID" value="MBY3591300.1"/>
    <property type="molecule type" value="Genomic_DNA"/>
</dbReference>
<keyword evidence="3" id="KW-1185">Reference proteome</keyword>
<organism evidence="2 3">
    <name type="scientific">Rhizobium bangladeshense</name>
    <dbReference type="NCBI Taxonomy" id="1138189"/>
    <lineage>
        <taxon>Bacteria</taxon>
        <taxon>Pseudomonadati</taxon>
        <taxon>Pseudomonadota</taxon>
        <taxon>Alphaproteobacteria</taxon>
        <taxon>Hyphomicrobiales</taxon>
        <taxon>Rhizobiaceae</taxon>
        <taxon>Rhizobium/Agrobacterium group</taxon>
        <taxon>Rhizobium</taxon>
    </lineage>
</organism>
<comment type="caution">
    <text evidence="2">The sequence shown here is derived from an EMBL/GenBank/DDBJ whole genome shotgun (WGS) entry which is preliminary data.</text>
</comment>
<dbReference type="InterPro" id="IPR054189">
    <property type="entry name" value="DUF6894"/>
</dbReference>
<evidence type="ECO:0000313" key="3">
    <source>
        <dbReference type="Proteomes" id="UP000720124"/>
    </source>
</evidence>
<feature type="domain" description="DUF6894" evidence="1">
    <location>
        <begin position="4"/>
        <end position="70"/>
    </location>
</feature>
<name>A0ABS7LIT4_9HYPH</name>
<dbReference type="Pfam" id="PF21834">
    <property type="entry name" value="DUF6894"/>
    <property type="match status" value="1"/>
</dbReference>
<gene>
    <name evidence="2" type="ORF">HJA87_15660</name>
</gene>
<sequence>MPIYYFHIRHADRIVHDPEGSEFPDLQAALHEANESLRELVAHALVSKQSSVPLGIQVFDEDGNLAVEVDIDAVIPQIRG</sequence>
<dbReference type="RefSeq" id="WP_207609491.1">
    <property type="nucleotide sequence ID" value="NZ_CP071622.1"/>
</dbReference>
<evidence type="ECO:0000313" key="2">
    <source>
        <dbReference type="EMBL" id="MBY3591300.1"/>
    </source>
</evidence>
<accession>A0ABS7LIT4</accession>
<proteinExistence type="predicted"/>
<dbReference type="Proteomes" id="UP000720124">
    <property type="component" value="Unassembled WGS sequence"/>
</dbReference>
<protein>
    <recommendedName>
        <fullName evidence="1">DUF6894 domain-containing protein</fullName>
    </recommendedName>
</protein>